<reference evidence="1 2" key="1">
    <citation type="journal article" date="2015" name="Genome Announc.">
        <title>Complete Genome Sequence of Citrobacter freundii Myophage Moon.</title>
        <authorList>
            <person name="Edwards G.B."/>
            <person name="Luna A.J."/>
            <person name="Hernandez A.C."/>
            <person name="Kuty Everett G.F."/>
        </authorList>
    </citation>
    <scope>NUCLEOTIDE SEQUENCE [LARGE SCALE GENOMIC DNA]</scope>
</reference>
<proteinExistence type="predicted"/>
<dbReference type="EMBL" id="KM236240">
    <property type="protein sequence ID" value="AIX12255.1"/>
    <property type="molecule type" value="Genomic_DNA"/>
</dbReference>
<accession>A0A0A0YVT8</accession>
<dbReference type="GeneID" id="24721883"/>
<gene>
    <name evidence="1" type="ORF">CPT_Moon284</name>
</gene>
<dbReference type="RefSeq" id="YP_009146717.1">
    <property type="nucleotide sequence ID" value="NC_027331.1"/>
</dbReference>
<protein>
    <submittedName>
        <fullName evidence="1">Uncharacterized protein</fullName>
    </submittedName>
</protein>
<dbReference type="Proteomes" id="UP000030323">
    <property type="component" value="Segment"/>
</dbReference>
<dbReference type="KEGG" id="vg:24721883"/>
<keyword evidence="2" id="KW-1185">Reference proteome</keyword>
<evidence type="ECO:0000313" key="1">
    <source>
        <dbReference type="EMBL" id="AIX12255.1"/>
    </source>
</evidence>
<sequence length="135" mass="15962">MTIQLNQLVEDIKNTMNRPEILNELQRCVQRVDGQYHLPTDAWEVWFRGSHLGSIELKSKDCYAVYSTLGRHCGDCQNFMQALSRFINSCSVIIAQKQIEETEKWIDEVTKEPEIRRWGVTRKSRWIDKVNGWFK</sequence>
<name>A0A0A0YVT8_9CAUD</name>
<evidence type="ECO:0000313" key="2">
    <source>
        <dbReference type="Proteomes" id="UP000030323"/>
    </source>
</evidence>
<organism evidence="1 2">
    <name type="scientific">Citrobacter phage Moon</name>
    <dbReference type="NCBI Taxonomy" id="1540095"/>
    <lineage>
        <taxon>Viruses</taxon>
        <taxon>Duplodnaviria</taxon>
        <taxon>Heunggongvirae</taxon>
        <taxon>Uroviricota</taxon>
        <taxon>Caudoviricetes</taxon>
        <taxon>Pantevenvirales</taxon>
        <taxon>Straboviridae</taxon>
        <taxon>Tevenvirinae</taxon>
        <taxon>Moonvirus</taxon>
        <taxon>Moonvirus moon</taxon>
    </lineage>
</organism>